<name>G3IE64_CRIGR</name>
<feature type="region of interest" description="Disordered" evidence="4">
    <location>
        <begin position="1"/>
        <end position="77"/>
    </location>
</feature>
<dbReference type="GO" id="GO:0005634">
    <property type="term" value="C:nucleus"/>
    <property type="evidence" value="ECO:0007669"/>
    <property type="project" value="TreeGrafter"/>
</dbReference>
<sequence>MSSSSPTGQIASAADIKQENGMESASEGQEAHREVAGGAAAGLSPPAPAPFPLEPGDAAAASKVSREEGAAAAGAADQVQLHSELLGRHQHPASAQPPLAFSPDHVACVCEALQQGGNLDRLARFLWSLPQSDLLRGNESLLKARALVAFHQGIYPELYSILESHSFESANHPLLQQLCESDGNPSTEDESSKGHEDLSPHPIPGASDAVTNLSLSSHMEPVYMQQIGNAKISLSSSGVLLNGSLVPASTSPVFLNGNSFIQGHNGVILNGLNVGNTQTVSLNPSKMSSNIVSNGIAMTDILGSTSQDVKEFKVLQSSAVNSAATTSYSPSAPVTFPGLIPCTEVKREGIQTVASQDGGSVVTFTTPVQINQYGIVQIPNSGANGQFLNGSIGFSPLQLPPVSVAASQGNISVNPSTSDGSTFTSESTTVQHGKLFLSPLAPSAVVYTVPNSGQTVGAVKQEGLERGLVFSQLMPVNHNAQVNANLSSEDISGSGLHPLASSLVNVSPAHSFSLSPPTLLNPTELNPDIAESQPMSAPVASKSTVTSVSNTNYATLQNCSLITGQELLSVPMTQAALGEIVPTAEEQVGHASPAVHQDFVREHRLVLQSVANIKENFLRSSENKATNNLMMLDSKSKYVLDGMVETVCEELGTDKKELAKLQTVQLDEDMQDL</sequence>
<dbReference type="InterPro" id="IPR031701">
    <property type="entry name" value="SIX1_SD"/>
</dbReference>
<dbReference type="EMBL" id="JH002140">
    <property type="protein sequence ID" value="EGW12139.1"/>
    <property type="molecule type" value="Genomic_DNA"/>
</dbReference>
<accession>G3IE64</accession>
<keyword evidence="2 6" id="KW-0371">Homeobox</keyword>
<evidence type="ECO:0000256" key="4">
    <source>
        <dbReference type="SAM" id="MobiDB-lite"/>
    </source>
</evidence>
<dbReference type="Pfam" id="PF16878">
    <property type="entry name" value="SIX1_SD"/>
    <property type="match status" value="1"/>
</dbReference>
<feature type="compositionally biased region" description="Basic and acidic residues" evidence="4">
    <location>
        <begin position="190"/>
        <end position="199"/>
    </location>
</feature>
<keyword evidence="1 6" id="KW-0238">DNA-binding</keyword>
<evidence type="ECO:0000313" key="7">
    <source>
        <dbReference type="Proteomes" id="UP000001075"/>
    </source>
</evidence>
<dbReference type="GO" id="GO:0000978">
    <property type="term" value="F:RNA polymerase II cis-regulatory region sequence-specific DNA binding"/>
    <property type="evidence" value="ECO:0007669"/>
    <property type="project" value="TreeGrafter"/>
</dbReference>
<protein>
    <submittedName>
        <fullName evidence="6">Homeobox protein SIX4</fullName>
    </submittedName>
</protein>
<dbReference type="InParanoid" id="G3IE64"/>
<keyword evidence="3" id="KW-0539">Nucleus</keyword>
<dbReference type="PANTHER" id="PTHR10390:SF36">
    <property type="entry name" value="HOMEOBOX PROTEIN SIX4"/>
    <property type="match status" value="1"/>
</dbReference>
<feature type="compositionally biased region" description="Polar residues" evidence="4">
    <location>
        <begin position="1"/>
        <end position="10"/>
    </location>
</feature>
<proteinExistence type="predicted"/>
<dbReference type="GO" id="GO:0005667">
    <property type="term" value="C:transcription regulator complex"/>
    <property type="evidence" value="ECO:0007669"/>
    <property type="project" value="TreeGrafter"/>
</dbReference>
<evidence type="ECO:0000256" key="1">
    <source>
        <dbReference type="ARBA" id="ARBA00023125"/>
    </source>
</evidence>
<evidence type="ECO:0000256" key="3">
    <source>
        <dbReference type="ARBA" id="ARBA00023242"/>
    </source>
</evidence>
<dbReference type="STRING" id="10029.G3IE64"/>
<dbReference type="GO" id="GO:0000981">
    <property type="term" value="F:DNA-binding transcription factor activity, RNA polymerase II-specific"/>
    <property type="evidence" value="ECO:0007669"/>
    <property type="project" value="TreeGrafter"/>
</dbReference>
<gene>
    <name evidence="6" type="ORF">I79_022007</name>
</gene>
<feature type="region of interest" description="Disordered" evidence="4">
    <location>
        <begin position="177"/>
        <end position="209"/>
    </location>
</feature>
<dbReference type="FunCoup" id="G3IE64">
    <property type="interactions" value="743"/>
</dbReference>
<evidence type="ECO:0000256" key="2">
    <source>
        <dbReference type="ARBA" id="ARBA00023155"/>
    </source>
</evidence>
<evidence type="ECO:0000259" key="5">
    <source>
        <dbReference type="Pfam" id="PF16878"/>
    </source>
</evidence>
<organism evidence="6 7">
    <name type="scientific">Cricetulus griseus</name>
    <name type="common">Chinese hamster</name>
    <name type="synonym">Cricetulus barabensis griseus</name>
    <dbReference type="NCBI Taxonomy" id="10029"/>
    <lineage>
        <taxon>Eukaryota</taxon>
        <taxon>Metazoa</taxon>
        <taxon>Chordata</taxon>
        <taxon>Craniata</taxon>
        <taxon>Vertebrata</taxon>
        <taxon>Euteleostomi</taxon>
        <taxon>Mammalia</taxon>
        <taxon>Eutheria</taxon>
        <taxon>Euarchontoglires</taxon>
        <taxon>Glires</taxon>
        <taxon>Rodentia</taxon>
        <taxon>Myomorpha</taxon>
        <taxon>Muroidea</taxon>
        <taxon>Cricetidae</taxon>
        <taxon>Cricetinae</taxon>
        <taxon>Cricetulus</taxon>
    </lineage>
</organism>
<feature type="domain" description="Homeobox protein SIX1 N-terminal SD" evidence="5">
    <location>
        <begin position="101"/>
        <end position="179"/>
    </location>
</feature>
<dbReference type="eggNOG" id="KOG0775">
    <property type="taxonomic scope" value="Eukaryota"/>
</dbReference>
<evidence type="ECO:0000313" key="6">
    <source>
        <dbReference type="EMBL" id="EGW12139.1"/>
    </source>
</evidence>
<reference evidence="7" key="1">
    <citation type="journal article" date="2011" name="Nat. Biotechnol.">
        <title>The genomic sequence of the Chinese hamster ovary (CHO)-K1 cell line.</title>
        <authorList>
            <person name="Xu X."/>
            <person name="Nagarajan H."/>
            <person name="Lewis N.E."/>
            <person name="Pan S."/>
            <person name="Cai Z."/>
            <person name="Liu X."/>
            <person name="Chen W."/>
            <person name="Xie M."/>
            <person name="Wang W."/>
            <person name="Hammond S."/>
            <person name="Andersen M.R."/>
            <person name="Neff N."/>
            <person name="Passarelli B."/>
            <person name="Koh W."/>
            <person name="Fan H.C."/>
            <person name="Wang J."/>
            <person name="Gui Y."/>
            <person name="Lee K.H."/>
            <person name="Betenbaugh M.J."/>
            <person name="Quake S.R."/>
            <person name="Famili I."/>
            <person name="Palsson B.O."/>
            <person name="Wang J."/>
        </authorList>
    </citation>
    <scope>NUCLEOTIDE SEQUENCE [LARGE SCALE GENOMIC DNA]</scope>
    <source>
        <strain evidence="7">CHO K1 cell line</strain>
    </source>
</reference>
<dbReference type="AlphaFoldDB" id="G3IE64"/>
<dbReference type="PANTHER" id="PTHR10390">
    <property type="entry name" value="HOMEOBOX PROTEIN SIX"/>
    <property type="match status" value="1"/>
</dbReference>
<dbReference type="Proteomes" id="UP000001075">
    <property type="component" value="Unassembled WGS sequence"/>
</dbReference>